<protein>
    <recommendedName>
        <fullName evidence="4">DUF5753 domain-containing protein</fullName>
    </recommendedName>
</protein>
<organism evidence="2 3">
    <name type="scientific">Streptomyces cellulosae</name>
    <dbReference type="NCBI Taxonomy" id="1968"/>
    <lineage>
        <taxon>Bacteria</taxon>
        <taxon>Bacillati</taxon>
        <taxon>Actinomycetota</taxon>
        <taxon>Actinomycetes</taxon>
        <taxon>Kitasatosporales</taxon>
        <taxon>Streptomycetaceae</taxon>
        <taxon>Streptomyces</taxon>
    </lineage>
</organism>
<evidence type="ECO:0008006" key="4">
    <source>
        <dbReference type="Google" id="ProtNLM"/>
    </source>
</evidence>
<evidence type="ECO:0000256" key="1">
    <source>
        <dbReference type="SAM" id="MobiDB-lite"/>
    </source>
</evidence>
<sequence length="77" mass="8417">MFQDSPIYDRLVAERGDVPAQTRREAERVTRELEYAMRPLQSFGNSGPGPGPGLPPDRPAPQGGGWQRAALPGPRAY</sequence>
<feature type="compositionally biased region" description="Pro residues" evidence="1">
    <location>
        <begin position="49"/>
        <end position="59"/>
    </location>
</feature>
<dbReference type="EMBL" id="JBITDC010000004">
    <property type="protein sequence ID" value="MFI5675337.1"/>
    <property type="molecule type" value="Genomic_DNA"/>
</dbReference>
<gene>
    <name evidence="2" type="ORF">ACIA8P_11790</name>
</gene>
<reference evidence="2 3" key="1">
    <citation type="submission" date="2024-10" db="EMBL/GenBank/DDBJ databases">
        <title>The Natural Products Discovery Center: Release of the First 8490 Sequenced Strains for Exploring Actinobacteria Biosynthetic Diversity.</title>
        <authorList>
            <person name="Kalkreuter E."/>
            <person name="Kautsar S.A."/>
            <person name="Yang D."/>
            <person name="Bader C.D."/>
            <person name="Teijaro C.N."/>
            <person name="Fluegel L."/>
            <person name="Davis C.M."/>
            <person name="Simpson J.R."/>
            <person name="Lauterbach L."/>
            <person name="Steele A.D."/>
            <person name="Gui C."/>
            <person name="Meng S."/>
            <person name="Li G."/>
            <person name="Viehrig K."/>
            <person name="Ye F."/>
            <person name="Su P."/>
            <person name="Kiefer A.F."/>
            <person name="Nichols A."/>
            <person name="Cepeda A.J."/>
            <person name="Yan W."/>
            <person name="Fan B."/>
            <person name="Jiang Y."/>
            <person name="Adhikari A."/>
            <person name="Zheng C.-J."/>
            <person name="Schuster L."/>
            <person name="Cowan T.M."/>
            <person name="Smanski M.J."/>
            <person name="Chevrette M.G."/>
            <person name="De Carvalho L.P.S."/>
            <person name="Shen B."/>
        </authorList>
    </citation>
    <scope>NUCLEOTIDE SEQUENCE [LARGE SCALE GENOMIC DNA]</scope>
    <source>
        <strain evidence="2 3">NPDC051599</strain>
    </source>
</reference>
<dbReference type="Proteomes" id="UP001612415">
    <property type="component" value="Unassembled WGS sequence"/>
</dbReference>
<evidence type="ECO:0000313" key="2">
    <source>
        <dbReference type="EMBL" id="MFI5675337.1"/>
    </source>
</evidence>
<comment type="caution">
    <text evidence="2">The sequence shown here is derived from an EMBL/GenBank/DDBJ whole genome shotgun (WGS) entry which is preliminary data.</text>
</comment>
<accession>A0ABW7XZ16</accession>
<name>A0ABW7XZ16_STRCE</name>
<feature type="region of interest" description="Disordered" evidence="1">
    <location>
        <begin position="38"/>
        <end position="77"/>
    </location>
</feature>
<proteinExistence type="predicted"/>
<dbReference type="RefSeq" id="WP_030679879.1">
    <property type="nucleotide sequence ID" value="NZ_JBITDC010000004.1"/>
</dbReference>
<keyword evidence="3" id="KW-1185">Reference proteome</keyword>
<evidence type="ECO:0000313" key="3">
    <source>
        <dbReference type="Proteomes" id="UP001612415"/>
    </source>
</evidence>